<accession>A0A537JJ30</accession>
<reference evidence="1 2" key="1">
    <citation type="journal article" date="2019" name="Nat. Microbiol.">
        <title>Mediterranean grassland soil C-N compound turnover is dependent on rainfall and depth, and is mediated by genomically divergent microorganisms.</title>
        <authorList>
            <person name="Diamond S."/>
            <person name="Andeer P.F."/>
            <person name="Li Z."/>
            <person name="Crits-Christoph A."/>
            <person name="Burstein D."/>
            <person name="Anantharaman K."/>
            <person name="Lane K.R."/>
            <person name="Thomas B.C."/>
            <person name="Pan C."/>
            <person name="Northen T.R."/>
            <person name="Banfield J.F."/>
        </authorList>
    </citation>
    <scope>NUCLEOTIDE SEQUENCE [LARGE SCALE GENOMIC DNA]</scope>
    <source>
        <strain evidence="1">NP_6</strain>
    </source>
</reference>
<name>A0A537JJ30_9BACT</name>
<organism evidence="1 2">
    <name type="scientific">Candidatus Segetimicrobium genomatis</name>
    <dbReference type="NCBI Taxonomy" id="2569760"/>
    <lineage>
        <taxon>Bacteria</taxon>
        <taxon>Bacillati</taxon>
        <taxon>Candidatus Sysuimicrobiota</taxon>
        <taxon>Candidatus Sysuimicrobiia</taxon>
        <taxon>Candidatus Sysuimicrobiales</taxon>
        <taxon>Candidatus Segetimicrobiaceae</taxon>
        <taxon>Candidatus Segetimicrobium</taxon>
    </lineage>
</organism>
<protein>
    <recommendedName>
        <fullName evidence="3">Roadblock/LAMTOR2 domain-containing protein</fullName>
    </recommendedName>
</protein>
<sequence length="125" mass="13212">MKKAREVLGAMVAGTDGVLAAGLIGMDGAPIELLKMEAGFPAENVSQDVVTAAKLLLYMVRKAEGGSFDQLMMSCERFTVLAAMPGLDYCVALFLSSRGNVGKARVQFRRYLPELVNAVDPAAAG</sequence>
<dbReference type="EMBL" id="VBAN01000107">
    <property type="protein sequence ID" value="TMI83504.1"/>
    <property type="molecule type" value="Genomic_DNA"/>
</dbReference>
<dbReference type="SUPFAM" id="SSF103196">
    <property type="entry name" value="Roadblock/LC7 domain"/>
    <property type="match status" value="1"/>
</dbReference>
<dbReference type="AlphaFoldDB" id="A0A537JJ30"/>
<evidence type="ECO:0000313" key="1">
    <source>
        <dbReference type="EMBL" id="TMI83504.1"/>
    </source>
</evidence>
<gene>
    <name evidence="1" type="ORF">E6H03_03630</name>
</gene>
<dbReference type="Gene3D" id="3.30.450.30">
    <property type="entry name" value="Dynein light chain 2a, cytoplasmic"/>
    <property type="match status" value="1"/>
</dbReference>
<proteinExistence type="predicted"/>
<evidence type="ECO:0000313" key="2">
    <source>
        <dbReference type="Proteomes" id="UP000318093"/>
    </source>
</evidence>
<comment type="caution">
    <text evidence="1">The sequence shown here is derived from an EMBL/GenBank/DDBJ whole genome shotgun (WGS) entry which is preliminary data.</text>
</comment>
<evidence type="ECO:0008006" key="3">
    <source>
        <dbReference type="Google" id="ProtNLM"/>
    </source>
</evidence>
<dbReference type="Proteomes" id="UP000318093">
    <property type="component" value="Unassembled WGS sequence"/>
</dbReference>